<dbReference type="Proteomes" id="UP000034841">
    <property type="component" value="Unassembled WGS sequence"/>
</dbReference>
<dbReference type="Pfam" id="PF08214">
    <property type="entry name" value="HAT_KAT11"/>
    <property type="match status" value="1"/>
</dbReference>
<keyword evidence="11" id="KW-1185">Reference proteome</keyword>
<keyword evidence="6" id="KW-0805">Transcription regulation</keyword>
<comment type="caution">
    <text evidence="10">The sequence shown here is derived from an EMBL/GenBank/DDBJ whole genome shotgun (WGS) entry which is preliminary data.</text>
</comment>
<dbReference type="GO" id="GO:0006974">
    <property type="term" value="P:DNA damage response"/>
    <property type="evidence" value="ECO:0007669"/>
    <property type="project" value="UniProtKB-KW"/>
</dbReference>
<evidence type="ECO:0000313" key="10">
    <source>
        <dbReference type="EMBL" id="KKF95856.1"/>
    </source>
</evidence>
<gene>
    <name evidence="10" type="primary">rtt109</name>
    <name evidence="10" type="ORF">CFO_g1818</name>
</gene>
<keyword evidence="8" id="KW-0539">Nucleus</keyword>
<dbReference type="PANTHER" id="PTHR31571">
    <property type="entry name" value="ALTERED INHERITANCE OF MITOCHONDRIA PROTEIN 6"/>
    <property type="match status" value="1"/>
</dbReference>
<keyword evidence="5" id="KW-0007">Acetylation</keyword>
<comment type="subcellular location">
    <subcellularLocation>
        <location evidence="1">Nucleus</location>
    </subcellularLocation>
</comment>
<dbReference type="GO" id="GO:0006355">
    <property type="term" value="P:regulation of DNA-templated transcription"/>
    <property type="evidence" value="ECO:0007669"/>
    <property type="project" value="InterPro"/>
</dbReference>
<dbReference type="InterPro" id="IPR051236">
    <property type="entry name" value="HAT_RTT109-like"/>
</dbReference>
<dbReference type="PANTHER" id="PTHR31571:SF2">
    <property type="entry name" value="HISTONE ACETYLTRANSFERASE RTT109"/>
    <property type="match status" value="1"/>
</dbReference>
<dbReference type="AlphaFoldDB" id="A0A0F8B2Z8"/>
<keyword evidence="7" id="KW-0804">Transcription</keyword>
<organism evidence="10 11">
    <name type="scientific">Ceratocystis fimbriata f. sp. platani</name>
    <dbReference type="NCBI Taxonomy" id="88771"/>
    <lineage>
        <taxon>Eukaryota</taxon>
        <taxon>Fungi</taxon>
        <taxon>Dikarya</taxon>
        <taxon>Ascomycota</taxon>
        <taxon>Pezizomycotina</taxon>
        <taxon>Sordariomycetes</taxon>
        <taxon>Hypocreomycetidae</taxon>
        <taxon>Microascales</taxon>
        <taxon>Ceratocystidaceae</taxon>
        <taxon>Ceratocystis</taxon>
    </lineage>
</organism>
<dbReference type="InterPro" id="IPR016849">
    <property type="entry name" value="Rtt109"/>
</dbReference>
<comment type="catalytic activity">
    <reaction evidence="9">
        <text>L-lysyl-[histone] + acetyl-CoA = N(6)-acetyl-L-lysyl-[histone] + CoA + H(+)</text>
        <dbReference type="Rhea" id="RHEA:21992"/>
        <dbReference type="Rhea" id="RHEA-COMP:9845"/>
        <dbReference type="Rhea" id="RHEA-COMP:11338"/>
        <dbReference type="ChEBI" id="CHEBI:15378"/>
        <dbReference type="ChEBI" id="CHEBI:29969"/>
        <dbReference type="ChEBI" id="CHEBI:57287"/>
        <dbReference type="ChEBI" id="CHEBI:57288"/>
        <dbReference type="ChEBI" id="CHEBI:61930"/>
        <dbReference type="EC" id="2.3.1.48"/>
    </reaction>
    <physiologicalReaction direction="left-to-right" evidence="9">
        <dbReference type="Rhea" id="RHEA:21993"/>
    </physiologicalReaction>
</comment>
<evidence type="ECO:0000313" key="11">
    <source>
        <dbReference type="Proteomes" id="UP000034841"/>
    </source>
</evidence>
<dbReference type="InterPro" id="IPR013178">
    <property type="entry name" value="Histone_AcTrfase_Rtt109/CBP"/>
</dbReference>
<keyword evidence="4" id="KW-0227">DNA damage</keyword>
<keyword evidence="10" id="KW-0012">Acyltransferase</keyword>
<dbReference type="PROSITE" id="PS51728">
    <property type="entry name" value="RTT109_HAT"/>
    <property type="match status" value="1"/>
</dbReference>
<proteinExistence type="predicted"/>
<keyword evidence="3 10" id="KW-0808">Transferase</keyword>
<evidence type="ECO:0000256" key="4">
    <source>
        <dbReference type="ARBA" id="ARBA00022763"/>
    </source>
</evidence>
<accession>A0A0F8B2Z8</accession>
<dbReference type="GO" id="GO:0005634">
    <property type="term" value="C:nucleus"/>
    <property type="evidence" value="ECO:0007669"/>
    <property type="project" value="UniProtKB-SubCell"/>
</dbReference>
<name>A0A0F8B2Z8_CERFI</name>
<evidence type="ECO:0000256" key="7">
    <source>
        <dbReference type="ARBA" id="ARBA00023163"/>
    </source>
</evidence>
<evidence type="ECO:0000256" key="2">
    <source>
        <dbReference type="ARBA" id="ARBA00013184"/>
    </source>
</evidence>
<dbReference type="EMBL" id="LBBL01000076">
    <property type="protein sequence ID" value="KKF95856.1"/>
    <property type="molecule type" value="Genomic_DNA"/>
</dbReference>
<dbReference type="OrthoDB" id="3361892at2759"/>
<dbReference type="EC" id="2.3.1.48" evidence="2"/>
<evidence type="ECO:0000256" key="5">
    <source>
        <dbReference type="ARBA" id="ARBA00022990"/>
    </source>
</evidence>
<dbReference type="GO" id="GO:0032931">
    <property type="term" value="F:histone H3K56 acetyltransferase activity"/>
    <property type="evidence" value="ECO:0007669"/>
    <property type="project" value="TreeGrafter"/>
</dbReference>
<evidence type="ECO:0000256" key="3">
    <source>
        <dbReference type="ARBA" id="ARBA00022679"/>
    </source>
</evidence>
<evidence type="ECO:0000256" key="8">
    <source>
        <dbReference type="ARBA" id="ARBA00023242"/>
    </source>
</evidence>
<evidence type="ECO:0000256" key="6">
    <source>
        <dbReference type="ARBA" id="ARBA00023015"/>
    </source>
</evidence>
<protein>
    <recommendedName>
        <fullName evidence="2">histone acetyltransferase</fullName>
        <ecNumber evidence="2">2.3.1.48</ecNumber>
    </recommendedName>
</protein>
<reference evidence="10 11" key="1">
    <citation type="submission" date="2015-04" db="EMBL/GenBank/DDBJ databases">
        <title>Genome sequence of Ceratocystis platani, a major pathogen of plane trees.</title>
        <authorList>
            <person name="Belbahri L."/>
        </authorList>
    </citation>
    <scope>NUCLEOTIDE SEQUENCE [LARGE SCALE GENOMIC DNA]</scope>
    <source>
        <strain evidence="10 11">CFO</strain>
    </source>
</reference>
<evidence type="ECO:0000256" key="1">
    <source>
        <dbReference type="ARBA" id="ARBA00004123"/>
    </source>
</evidence>
<sequence>MDATPKTAERKVASLLIDKLASVLPKGSKFGVYHVSTPPTLRDPLYSPPPNQKPDRTYCESHFLAISIDVTSSDGSVKPVLVLALEAFLYTTKYTTTLFVSKADSTGYLHLLGLPAGSTSPIRSISTAFIEYLIEERRRKNVQFVVSLFARAQDQYLFPGSVENKKKHVLDDKGLVKWWCRVINPIIEAPPLAAKGEAWKSIKAYLVVPGLDAYETRALVPRTAAAAQNWSFTHPLGILSQLRTKPGTELPPRCLIPMYPDDPKSRFRVELDEEAAKGAQYKKKGLWKSVHTIDQFWEMMAFRHECSSGRMTGFLWVVFDTPESRTDEADSEKVSPQSVLSLKSKTQKQKAKKKKKLTGIIPLREPHIKTHRKNNLLKKHALTAYYTWPLTSRGDVIVDDADYKQIYELLLRLDFAKIDIAVSSSHRWIREVGGGKTWGALVEGTAETPVAMAQAAEPNGLVVNKMVVNNLSGLVKRKRQVSGCETTPPVANVLSAELVRKKQKN</sequence>
<evidence type="ECO:0000256" key="9">
    <source>
        <dbReference type="ARBA" id="ARBA00048940"/>
    </source>
</evidence>
<dbReference type="SMART" id="SM01250">
    <property type="entry name" value="KAT11"/>
    <property type="match status" value="1"/>
</dbReference>